<gene>
    <name evidence="2" type="ORF">C5Y83_07950</name>
</gene>
<evidence type="ECO:0000313" key="3">
    <source>
        <dbReference type="Proteomes" id="UP000238322"/>
    </source>
</evidence>
<dbReference type="EMBL" id="PUHY01000006">
    <property type="protein sequence ID" value="PQO35860.1"/>
    <property type="molecule type" value="Genomic_DNA"/>
</dbReference>
<dbReference type="RefSeq" id="WP_105329149.1">
    <property type="nucleotide sequence ID" value="NZ_PUHY01000006.1"/>
</dbReference>
<evidence type="ECO:0000313" key="2">
    <source>
        <dbReference type="EMBL" id="PQO35860.1"/>
    </source>
</evidence>
<protein>
    <recommendedName>
        <fullName evidence="1">Phage head-tail joining protein domain-containing protein</fullName>
    </recommendedName>
</protein>
<proteinExistence type="predicted"/>
<feature type="domain" description="Phage head-tail joining protein" evidence="1">
    <location>
        <begin position="7"/>
        <end position="120"/>
    </location>
</feature>
<dbReference type="AlphaFoldDB" id="A0A2S8FUX9"/>
<name>A0A2S8FUX9_9BACT</name>
<evidence type="ECO:0000259" key="1">
    <source>
        <dbReference type="Pfam" id="PF25138"/>
    </source>
</evidence>
<dbReference type="OrthoDB" id="285024at2"/>
<dbReference type="InterPro" id="IPR056942">
    <property type="entry name" value="Phage_H_T_join"/>
</dbReference>
<dbReference type="Proteomes" id="UP000238322">
    <property type="component" value="Unassembled WGS sequence"/>
</dbReference>
<dbReference type="Pfam" id="PF25138">
    <property type="entry name" value="Phage_H_T_join_3"/>
    <property type="match status" value="1"/>
</dbReference>
<accession>A0A2S8FUX9</accession>
<comment type="caution">
    <text evidence="2">The sequence shown here is derived from an EMBL/GenBank/DDBJ whole genome shotgun (WGS) entry which is preliminary data.</text>
</comment>
<organism evidence="2 3">
    <name type="scientific">Blastopirellula marina</name>
    <dbReference type="NCBI Taxonomy" id="124"/>
    <lineage>
        <taxon>Bacteria</taxon>
        <taxon>Pseudomonadati</taxon>
        <taxon>Planctomycetota</taxon>
        <taxon>Planctomycetia</taxon>
        <taxon>Pirellulales</taxon>
        <taxon>Pirellulaceae</taxon>
        <taxon>Blastopirellula</taxon>
    </lineage>
</organism>
<sequence length="122" mass="13637">MGFETEIQWLREQIEKAAPSYIVFRTVDGESKALTATKGGTDFESDQMEGYASETNTIDFLVDPDLLPRRPAAGDEIDELDAEGGNKIATYRIVPEPGVNAWEWAGQTRKMMRIHTKQVGDD</sequence>
<reference evidence="2 3" key="1">
    <citation type="submission" date="2018-02" db="EMBL/GenBank/DDBJ databases">
        <title>Comparative genomes isolates from brazilian mangrove.</title>
        <authorList>
            <person name="Araujo J.E."/>
            <person name="Taketani R.G."/>
            <person name="Silva M.C.P."/>
            <person name="Loureco M.V."/>
            <person name="Andreote F.D."/>
        </authorList>
    </citation>
    <scope>NUCLEOTIDE SEQUENCE [LARGE SCALE GENOMIC DNA]</scope>
    <source>
        <strain evidence="2 3">Hex-1 MGV</strain>
    </source>
</reference>